<name>A0ABW0GRJ2_9MICO</name>
<evidence type="ECO:0000256" key="1">
    <source>
        <dbReference type="ARBA" id="ARBA00023186"/>
    </source>
</evidence>
<proteinExistence type="predicted"/>
<organism evidence="2 3">
    <name type="scientific">Aquipuribacter nitratireducens</name>
    <dbReference type="NCBI Taxonomy" id="650104"/>
    <lineage>
        <taxon>Bacteria</taxon>
        <taxon>Bacillati</taxon>
        <taxon>Actinomycetota</taxon>
        <taxon>Actinomycetes</taxon>
        <taxon>Micrococcales</taxon>
        <taxon>Intrasporangiaceae</taxon>
        <taxon>Aquipuribacter</taxon>
    </lineage>
</organism>
<dbReference type="Proteomes" id="UP001596122">
    <property type="component" value="Unassembled WGS sequence"/>
</dbReference>
<sequence>MTDLQRVAVTGPALAVRRTGPARLHLVGTAAGPMGGDEVRLRVRVGPGAVLDVAAVAASVVLASRHEARSRVHAECDVDDGGLLRCALPPVVVTAAAEHETTTLVRLVGDAHVVLTEHVVRGRHGEPGGWWRGRLDVTRDDRPVLRQTTTLGGDDPRALVTVLDTADGSPAAAGEGHAVMPLATGGTLTVSVR</sequence>
<protein>
    <submittedName>
        <fullName evidence="2">Urease accessory protein UreD</fullName>
    </submittedName>
</protein>
<dbReference type="Pfam" id="PF01774">
    <property type="entry name" value="UreD"/>
    <property type="match status" value="1"/>
</dbReference>
<gene>
    <name evidence="2" type="ORF">ACFPJ6_17765</name>
</gene>
<accession>A0ABW0GRJ2</accession>
<evidence type="ECO:0000313" key="3">
    <source>
        <dbReference type="Proteomes" id="UP001596122"/>
    </source>
</evidence>
<comment type="caution">
    <text evidence="2">The sequence shown here is derived from an EMBL/GenBank/DDBJ whole genome shotgun (WGS) entry which is preliminary data.</text>
</comment>
<reference evidence="3" key="1">
    <citation type="journal article" date="2019" name="Int. J. Syst. Evol. Microbiol.">
        <title>The Global Catalogue of Microorganisms (GCM) 10K type strain sequencing project: providing services to taxonomists for standard genome sequencing and annotation.</title>
        <authorList>
            <consortium name="The Broad Institute Genomics Platform"/>
            <consortium name="The Broad Institute Genome Sequencing Center for Infectious Disease"/>
            <person name="Wu L."/>
            <person name="Ma J."/>
        </authorList>
    </citation>
    <scope>NUCLEOTIDE SEQUENCE [LARGE SCALE GENOMIC DNA]</scope>
    <source>
        <strain evidence="3">CCUG 43114</strain>
    </source>
</reference>
<dbReference type="RefSeq" id="WP_340270277.1">
    <property type="nucleotide sequence ID" value="NZ_JBBEOG010000006.1"/>
</dbReference>
<evidence type="ECO:0000313" key="2">
    <source>
        <dbReference type="EMBL" id="MFC5382615.1"/>
    </source>
</evidence>
<dbReference type="EMBL" id="JBHSLD010000028">
    <property type="protein sequence ID" value="MFC5382615.1"/>
    <property type="molecule type" value="Genomic_DNA"/>
</dbReference>
<dbReference type="InterPro" id="IPR002669">
    <property type="entry name" value="UreD"/>
</dbReference>
<keyword evidence="3" id="KW-1185">Reference proteome</keyword>
<keyword evidence="1" id="KW-0143">Chaperone</keyword>